<evidence type="ECO:0000313" key="3">
    <source>
        <dbReference type="Proteomes" id="UP000266723"/>
    </source>
</evidence>
<keyword evidence="1" id="KW-0732">Signal</keyword>
<name>A0ABQ7C4V3_BRACR</name>
<feature type="chain" id="PRO_5046221239" description="Secreted protein" evidence="1">
    <location>
        <begin position="22"/>
        <end position="66"/>
    </location>
</feature>
<feature type="signal peptide" evidence="1">
    <location>
        <begin position="1"/>
        <end position="21"/>
    </location>
</feature>
<gene>
    <name evidence="2" type="ORF">DY000_02005503</name>
</gene>
<sequence length="66" mass="7230">MEMASPLLGLKILFFDGSVAAALQDSIFPSQADDPDIFPWQLGVVWCVSSHSSHERSSLHFGLALR</sequence>
<dbReference type="EMBL" id="QGKV02000832">
    <property type="protein sequence ID" value="KAF3546614.1"/>
    <property type="molecule type" value="Genomic_DNA"/>
</dbReference>
<dbReference type="Proteomes" id="UP000266723">
    <property type="component" value="Unassembled WGS sequence"/>
</dbReference>
<keyword evidence="3" id="KW-1185">Reference proteome</keyword>
<organism evidence="2 3">
    <name type="scientific">Brassica cretica</name>
    <name type="common">Mustard</name>
    <dbReference type="NCBI Taxonomy" id="69181"/>
    <lineage>
        <taxon>Eukaryota</taxon>
        <taxon>Viridiplantae</taxon>
        <taxon>Streptophyta</taxon>
        <taxon>Embryophyta</taxon>
        <taxon>Tracheophyta</taxon>
        <taxon>Spermatophyta</taxon>
        <taxon>Magnoliopsida</taxon>
        <taxon>eudicotyledons</taxon>
        <taxon>Gunneridae</taxon>
        <taxon>Pentapetalae</taxon>
        <taxon>rosids</taxon>
        <taxon>malvids</taxon>
        <taxon>Brassicales</taxon>
        <taxon>Brassicaceae</taxon>
        <taxon>Brassiceae</taxon>
        <taxon>Brassica</taxon>
    </lineage>
</organism>
<accession>A0ABQ7C4V3</accession>
<reference evidence="2 3" key="1">
    <citation type="journal article" date="2020" name="BMC Genomics">
        <title>Intraspecific diversification of the crop wild relative Brassica cretica Lam. using demographic model selection.</title>
        <authorList>
            <person name="Kioukis A."/>
            <person name="Michalopoulou V.A."/>
            <person name="Briers L."/>
            <person name="Pirintsos S."/>
            <person name="Studholme D.J."/>
            <person name="Pavlidis P."/>
            <person name="Sarris P.F."/>
        </authorList>
    </citation>
    <scope>NUCLEOTIDE SEQUENCE [LARGE SCALE GENOMIC DNA]</scope>
    <source>
        <strain evidence="3">cv. PFS-1207/04</strain>
    </source>
</reference>
<evidence type="ECO:0008006" key="4">
    <source>
        <dbReference type="Google" id="ProtNLM"/>
    </source>
</evidence>
<comment type="caution">
    <text evidence="2">The sequence shown here is derived from an EMBL/GenBank/DDBJ whole genome shotgun (WGS) entry which is preliminary data.</text>
</comment>
<evidence type="ECO:0000313" key="2">
    <source>
        <dbReference type="EMBL" id="KAF3546614.1"/>
    </source>
</evidence>
<proteinExistence type="predicted"/>
<evidence type="ECO:0000256" key="1">
    <source>
        <dbReference type="SAM" id="SignalP"/>
    </source>
</evidence>
<protein>
    <recommendedName>
        <fullName evidence="4">Secreted protein</fullName>
    </recommendedName>
</protein>